<sequence length="331" mass="36602">MKPPTTTDYVATSLFSADSKSFAFASSHEFSLWTLKRGRQFLDPACTGPTMAVTTDWKSAAYPAARTKTDSDKRGFPKWIYKIRSLSIQMAHTTRTKTDSDERSFPKWTNKIRYLSIQTGVSVDFPEIDDEIKLLAISPDSKWIASVTGHQGELAIWPVDTRSRHVCCGHETRVTSIAFSSHSTMLASADKAGRILEIGRSLHTLSFSSDDVFLTTIFGNILVHRPAGAPSLEKSVSDDLDSEDASAVFRKPRWHGYGMDISGKWITWNGINIISLPTDVDASSKLNTPSYYSHGLQDGVAVGKSVVAWISPARELYALGFSHDMVPFDLI</sequence>
<name>A0A166U6A8_9PEZI</name>
<keyword evidence="1" id="KW-0808">Transferase</keyword>
<protein>
    <submittedName>
        <fullName evidence="1">Protein kinase subdomain-containing protein</fullName>
    </submittedName>
</protein>
<evidence type="ECO:0000313" key="1">
    <source>
        <dbReference type="EMBL" id="KZL72993.1"/>
    </source>
</evidence>
<dbReference type="AlphaFoldDB" id="A0A166U6A8"/>
<dbReference type="InterPro" id="IPR015943">
    <property type="entry name" value="WD40/YVTN_repeat-like_dom_sf"/>
</dbReference>
<reference evidence="1 2" key="1">
    <citation type="submission" date="2015-06" db="EMBL/GenBank/DDBJ databases">
        <title>Survival trade-offs in plant roots during colonization by closely related pathogenic and mutualistic fungi.</title>
        <authorList>
            <person name="Hacquard S."/>
            <person name="Kracher B."/>
            <person name="Hiruma K."/>
            <person name="Weinman A."/>
            <person name="Muench P."/>
            <person name="Garrido Oter R."/>
            <person name="Ver Loren van Themaat E."/>
            <person name="Dallerey J.-F."/>
            <person name="Damm U."/>
            <person name="Henrissat B."/>
            <person name="Lespinet O."/>
            <person name="Thon M."/>
            <person name="Kemen E."/>
            <person name="McHardy A.C."/>
            <person name="Schulze-Lefert P."/>
            <person name="O'Connell R.J."/>
        </authorList>
    </citation>
    <scope>NUCLEOTIDE SEQUENCE [LARGE SCALE GENOMIC DNA]</scope>
    <source>
        <strain evidence="1 2">0861</strain>
    </source>
</reference>
<dbReference type="EMBL" id="LFIV01000050">
    <property type="protein sequence ID" value="KZL72993.1"/>
    <property type="molecule type" value="Genomic_DNA"/>
</dbReference>
<dbReference type="SUPFAM" id="SSF82171">
    <property type="entry name" value="DPP6 N-terminal domain-like"/>
    <property type="match status" value="1"/>
</dbReference>
<evidence type="ECO:0000313" key="2">
    <source>
        <dbReference type="Proteomes" id="UP000076552"/>
    </source>
</evidence>
<gene>
    <name evidence="1" type="ORF">CT0861_01171</name>
</gene>
<dbReference type="Proteomes" id="UP000076552">
    <property type="component" value="Unassembled WGS sequence"/>
</dbReference>
<dbReference type="GO" id="GO:0016301">
    <property type="term" value="F:kinase activity"/>
    <property type="evidence" value="ECO:0007669"/>
    <property type="project" value="UniProtKB-KW"/>
</dbReference>
<comment type="caution">
    <text evidence="1">The sequence shown here is derived from an EMBL/GenBank/DDBJ whole genome shotgun (WGS) entry which is preliminary data.</text>
</comment>
<accession>A0A166U6A8</accession>
<organism evidence="1 2">
    <name type="scientific">Colletotrichum tofieldiae</name>
    <dbReference type="NCBI Taxonomy" id="708197"/>
    <lineage>
        <taxon>Eukaryota</taxon>
        <taxon>Fungi</taxon>
        <taxon>Dikarya</taxon>
        <taxon>Ascomycota</taxon>
        <taxon>Pezizomycotina</taxon>
        <taxon>Sordariomycetes</taxon>
        <taxon>Hypocreomycetidae</taxon>
        <taxon>Glomerellales</taxon>
        <taxon>Glomerellaceae</taxon>
        <taxon>Colletotrichum</taxon>
        <taxon>Colletotrichum spaethianum species complex</taxon>
    </lineage>
</organism>
<keyword evidence="2" id="KW-1185">Reference proteome</keyword>
<dbReference type="Gene3D" id="2.130.10.10">
    <property type="entry name" value="YVTN repeat-like/Quinoprotein amine dehydrogenase"/>
    <property type="match status" value="1"/>
</dbReference>
<keyword evidence="1" id="KW-0418">Kinase</keyword>
<proteinExistence type="predicted"/>
<dbReference type="STRING" id="708197.A0A166U6A8"/>